<comment type="caution">
    <text evidence="3">The sequence shown here is derived from an EMBL/GenBank/DDBJ whole genome shotgun (WGS) entry which is preliminary data.</text>
</comment>
<keyword evidence="1" id="KW-1133">Transmembrane helix</keyword>
<keyword evidence="1" id="KW-0812">Transmembrane</keyword>
<organism evidence="3 4">
    <name type="scientific">Gluconacetobacter sacchari</name>
    <dbReference type="NCBI Taxonomy" id="92759"/>
    <lineage>
        <taxon>Bacteria</taxon>
        <taxon>Pseudomonadati</taxon>
        <taxon>Pseudomonadota</taxon>
        <taxon>Alphaproteobacteria</taxon>
        <taxon>Acetobacterales</taxon>
        <taxon>Acetobacteraceae</taxon>
        <taxon>Gluconacetobacter</taxon>
    </lineage>
</organism>
<evidence type="ECO:0000313" key="3">
    <source>
        <dbReference type="EMBL" id="MBB2162141.1"/>
    </source>
</evidence>
<dbReference type="Proteomes" id="UP000589085">
    <property type="component" value="Unassembled WGS sequence"/>
</dbReference>
<dbReference type="InterPro" id="IPR003848">
    <property type="entry name" value="DUF218"/>
</dbReference>
<gene>
    <name evidence="3" type="ORF">HLH48_18595</name>
</gene>
<feature type="domain" description="DUF218" evidence="2">
    <location>
        <begin position="55"/>
        <end position="182"/>
    </location>
</feature>
<feature type="transmembrane region" description="Helical" evidence="1">
    <location>
        <begin position="18"/>
        <end position="41"/>
    </location>
</feature>
<dbReference type="EMBL" id="JABEQJ010000032">
    <property type="protein sequence ID" value="MBB2162141.1"/>
    <property type="molecule type" value="Genomic_DNA"/>
</dbReference>
<evidence type="ECO:0000259" key="2">
    <source>
        <dbReference type="Pfam" id="PF02698"/>
    </source>
</evidence>
<evidence type="ECO:0000256" key="1">
    <source>
        <dbReference type="SAM" id="Phobius"/>
    </source>
</evidence>
<dbReference type="Pfam" id="PF02698">
    <property type="entry name" value="DUF218"/>
    <property type="match status" value="1"/>
</dbReference>
<sequence>MAAHAALMARHGGAARRFLLGTLAGLLGCMVLWGAGFAWFVHDALKPPVPPPVTDGIVALTGGQGRVEASLRLLADGRARQLLISGVAPRATPASLAAALPPDLAASLTAGAWRQVTLGRRATSTIGNADETAQWARANRLRSLIVVTAGYHIRRAMMEIHRTLPDVALHPYPVRPPALRSPLRASSLRLLATEYDKWLMAGLDLARTMPARAGD</sequence>
<dbReference type="AlphaFoldDB" id="A0A7W4IFZ7"/>
<accession>A0A7W4IFZ7</accession>
<dbReference type="RefSeq" id="WP_182998970.1">
    <property type="nucleotide sequence ID" value="NZ_JABEQJ010000032.1"/>
</dbReference>
<reference evidence="3 4" key="1">
    <citation type="submission" date="2020-04" db="EMBL/GenBank/DDBJ databases">
        <title>Description of novel Gluconacetobacter.</title>
        <authorList>
            <person name="Sombolestani A."/>
        </authorList>
    </citation>
    <scope>NUCLEOTIDE SEQUENCE [LARGE SCALE GENOMIC DNA]</scope>
    <source>
        <strain evidence="3 4">LMG 19747</strain>
    </source>
</reference>
<name>A0A7W4IFZ7_9PROT</name>
<dbReference type="CDD" id="cd06259">
    <property type="entry name" value="YdcF-like"/>
    <property type="match status" value="1"/>
</dbReference>
<keyword evidence="1" id="KW-0472">Membrane</keyword>
<evidence type="ECO:0000313" key="4">
    <source>
        <dbReference type="Proteomes" id="UP000589085"/>
    </source>
</evidence>
<protein>
    <submittedName>
        <fullName evidence="3">YdcF family protein</fullName>
    </submittedName>
</protein>
<proteinExistence type="predicted"/>